<evidence type="ECO:0000313" key="5">
    <source>
        <dbReference type="EMBL" id="TWU13756.1"/>
    </source>
</evidence>
<comment type="similarity">
    <text evidence="4">Belongs to the glutamate--cysteine ligase type 2 family. YbdK subfamily.</text>
</comment>
<dbReference type="EMBL" id="SJPP01000001">
    <property type="protein sequence ID" value="TWU13756.1"/>
    <property type="molecule type" value="Genomic_DNA"/>
</dbReference>
<dbReference type="PANTHER" id="PTHR36510:SF1">
    <property type="entry name" value="GLUTAMATE--CYSTEINE LIGASE 2-RELATED"/>
    <property type="match status" value="1"/>
</dbReference>
<dbReference type="InterPro" id="IPR050141">
    <property type="entry name" value="GCL_type2/YbdK_subfam"/>
</dbReference>
<dbReference type="GO" id="GO:0005524">
    <property type="term" value="F:ATP binding"/>
    <property type="evidence" value="ECO:0007669"/>
    <property type="project" value="UniProtKB-KW"/>
</dbReference>
<dbReference type="PANTHER" id="PTHR36510">
    <property type="entry name" value="GLUTAMATE--CYSTEINE LIGASE 2-RELATED"/>
    <property type="match status" value="1"/>
</dbReference>
<dbReference type="Gene3D" id="3.30.590.20">
    <property type="match status" value="1"/>
</dbReference>
<name>A0A5C6BRA9_9PLAN</name>
<dbReference type="SUPFAM" id="SSF55931">
    <property type="entry name" value="Glutamine synthetase/guanido kinase"/>
    <property type="match status" value="1"/>
</dbReference>
<accession>A0A5C6BRA9</accession>
<evidence type="ECO:0000256" key="1">
    <source>
        <dbReference type="ARBA" id="ARBA00022598"/>
    </source>
</evidence>
<dbReference type="EC" id="6.3.2.2" evidence="4"/>
<dbReference type="InterPro" id="IPR006336">
    <property type="entry name" value="GCS2"/>
</dbReference>
<evidence type="ECO:0000256" key="4">
    <source>
        <dbReference type="HAMAP-Rule" id="MF_01609"/>
    </source>
</evidence>
<comment type="caution">
    <text evidence="5">The sequence shown here is derived from an EMBL/GenBank/DDBJ whole genome shotgun (WGS) entry which is preliminary data.</text>
</comment>
<evidence type="ECO:0000256" key="3">
    <source>
        <dbReference type="ARBA" id="ARBA00022840"/>
    </source>
</evidence>
<dbReference type="Proteomes" id="UP000320735">
    <property type="component" value="Unassembled WGS sequence"/>
</dbReference>
<comment type="function">
    <text evidence="4">ATP-dependent carboxylate-amine ligase which exhibits weak glutamate--cysteine ligase activity.</text>
</comment>
<comment type="catalytic activity">
    <reaction evidence="4">
        <text>L-cysteine + L-glutamate + ATP = gamma-L-glutamyl-L-cysteine + ADP + phosphate + H(+)</text>
        <dbReference type="Rhea" id="RHEA:13285"/>
        <dbReference type="ChEBI" id="CHEBI:15378"/>
        <dbReference type="ChEBI" id="CHEBI:29985"/>
        <dbReference type="ChEBI" id="CHEBI:30616"/>
        <dbReference type="ChEBI" id="CHEBI:35235"/>
        <dbReference type="ChEBI" id="CHEBI:43474"/>
        <dbReference type="ChEBI" id="CHEBI:58173"/>
        <dbReference type="ChEBI" id="CHEBI:456216"/>
        <dbReference type="EC" id="6.3.2.2"/>
    </reaction>
</comment>
<dbReference type="AlphaFoldDB" id="A0A5C6BRA9"/>
<evidence type="ECO:0000256" key="2">
    <source>
        <dbReference type="ARBA" id="ARBA00022741"/>
    </source>
</evidence>
<sequence length="374" mass="42910">MTMQSLDFKRNDYPTIGVEIELQLVDAETMALSNSISDILAGLPAEIEARVKPELMQSYLEINTGICNTVNDVELDLRSVLQQVEAITDNLDLKLFWGATHPFSSWRDQKITVNDRYYRLVELMQDVARRLVTFGLHVHVGVDTGDKAIMICDRMMRHLPLFLALSVNSPFWEGRNTGLHSNRSKIMEGLPTAGLPSQMRNYSEYVWLVRHLEETGFINSVREIWWDVRPHNNFGTVEIRMCDMPARLDQVLALTALTQCLVVALSREIDNGTYQSEYHPMMVEQNKWRATRYGSDARLVNSDDYKTYSVQETTDNLVDLLLPIAKDLDCLERLESVRDLPKQTGADQQLEIFAETNSRKEVVQQMLAANHWVK</sequence>
<reference evidence="5 6" key="1">
    <citation type="submission" date="2019-02" db="EMBL/GenBank/DDBJ databases">
        <title>Deep-cultivation of Planctomycetes and their phenomic and genomic characterization uncovers novel biology.</title>
        <authorList>
            <person name="Wiegand S."/>
            <person name="Jogler M."/>
            <person name="Boedeker C."/>
            <person name="Pinto D."/>
            <person name="Vollmers J."/>
            <person name="Rivas-Marin E."/>
            <person name="Kohn T."/>
            <person name="Peeters S.H."/>
            <person name="Heuer A."/>
            <person name="Rast P."/>
            <person name="Oberbeckmann S."/>
            <person name="Bunk B."/>
            <person name="Jeske O."/>
            <person name="Meyerdierks A."/>
            <person name="Storesund J.E."/>
            <person name="Kallscheuer N."/>
            <person name="Luecker S."/>
            <person name="Lage O.M."/>
            <person name="Pohl T."/>
            <person name="Merkel B.J."/>
            <person name="Hornburger P."/>
            <person name="Mueller R.-W."/>
            <person name="Bruemmer F."/>
            <person name="Labrenz M."/>
            <person name="Spormann A.M."/>
            <person name="Op Den Camp H."/>
            <person name="Overmann J."/>
            <person name="Amann R."/>
            <person name="Jetten M.S.M."/>
            <person name="Mascher T."/>
            <person name="Medema M.H."/>
            <person name="Devos D.P."/>
            <person name="Kaster A.-K."/>
            <person name="Ovreas L."/>
            <person name="Rohde M."/>
            <person name="Galperin M.Y."/>
            <person name="Jogler C."/>
        </authorList>
    </citation>
    <scope>NUCLEOTIDE SEQUENCE [LARGE SCALE GENOMIC DNA]</scope>
    <source>
        <strain evidence="5 6">CA54</strain>
    </source>
</reference>
<dbReference type="Pfam" id="PF04107">
    <property type="entry name" value="GCS2"/>
    <property type="match status" value="1"/>
</dbReference>
<proteinExistence type="inferred from homology"/>
<keyword evidence="2 4" id="KW-0547">Nucleotide-binding</keyword>
<dbReference type="NCBIfam" id="TIGR02050">
    <property type="entry name" value="gshA_cyan_rel"/>
    <property type="match status" value="1"/>
</dbReference>
<keyword evidence="6" id="KW-1185">Reference proteome</keyword>
<keyword evidence="1 4" id="KW-0436">Ligase</keyword>
<dbReference type="GO" id="GO:0042398">
    <property type="term" value="P:modified amino acid biosynthetic process"/>
    <property type="evidence" value="ECO:0007669"/>
    <property type="project" value="InterPro"/>
</dbReference>
<dbReference type="GO" id="GO:0004357">
    <property type="term" value="F:glutamate-cysteine ligase activity"/>
    <property type="evidence" value="ECO:0007669"/>
    <property type="project" value="UniProtKB-EC"/>
</dbReference>
<dbReference type="InterPro" id="IPR014746">
    <property type="entry name" value="Gln_synth/guanido_kin_cat_dom"/>
</dbReference>
<evidence type="ECO:0000313" key="6">
    <source>
        <dbReference type="Proteomes" id="UP000320735"/>
    </source>
</evidence>
<protein>
    <recommendedName>
        <fullName evidence="4">Putative glutamate--cysteine ligase 2</fullName>
        <ecNumber evidence="4">6.3.2.2</ecNumber>
    </recommendedName>
    <alternativeName>
        <fullName evidence="4">Gamma-glutamylcysteine synthetase 2</fullName>
        <shortName evidence="4">GCS 2</shortName>
        <shortName evidence="4">Gamma-GCS 2</shortName>
    </alternativeName>
</protein>
<gene>
    <name evidence="5" type="primary">ybdK</name>
    <name evidence="5" type="ORF">CA54_25910</name>
</gene>
<keyword evidence="3 4" id="KW-0067">ATP-binding</keyword>
<dbReference type="RefSeq" id="WP_231963045.1">
    <property type="nucleotide sequence ID" value="NZ_SJPP01000001.1"/>
</dbReference>
<organism evidence="5 6">
    <name type="scientific">Symmachiella macrocystis</name>
    <dbReference type="NCBI Taxonomy" id="2527985"/>
    <lineage>
        <taxon>Bacteria</taxon>
        <taxon>Pseudomonadati</taxon>
        <taxon>Planctomycetota</taxon>
        <taxon>Planctomycetia</taxon>
        <taxon>Planctomycetales</taxon>
        <taxon>Planctomycetaceae</taxon>
        <taxon>Symmachiella</taxon>
    </lineage>
</organism>
<dbReference type="InterPro" id="IPR011793">
    <property type="entry name" value="YbdK"/>
</dbReference>
<dbReference type="HAMAP" id="MF_01609">
    <property type="entry name" value="Glu_cys_ligase_2"/>
    <property type="match status" value="1"/>
</dbReference>